<evidence type="ECO:0000313" key="9">
    <source>
        <dbReference type="EMBL" id="TCP17112.1"/>
    </source>
</evidence>
<dbReference type="NCBIfam" id="NF004677">
    <property type="entry name" value="PRK06019.1-3"/>
    <property type="match status" value="1"/>
</dbReference>
<dbReference type="GO" id="GO:0046872">
    <property type="term" value="F:metal ion binding"/>
    <property type="evidence" value="ECO:0007669"/>
    <property type="project" value="InterPro"/>
</dbReference>
<evidence type="ECO:0000256" key="4">
    <source>
        <dbReference type="ARBA" id="ARBA00022840"/>
    </source>
</evidence>
<dbReference type="PANTHER" id="PTHR11609">
    <property type="entry name" value="PURINE BIOSYNTHESIS PROTEIN 6/7, PUR6/7"/>
    <property type="match status" value="1"/>
</dbReference>
<accession>A0A4R2N823</accession>
<keyword evidence="3 5" id="KW-0658">Purine biosynthesis</keyword>
<dbReference type="InterPro" id="IPR054350">
    <property type="entry name" value="PurT/PurK_preATP-grasp"/>
</dbReference>
<dbReference type="Pfam" id="PF22660">
    <property type="entry name" value="RS_preATP-grasp-like"/>
    <property type="match status" value="1"/>
</dbReference>
<comment type="function">
    <text evidence="6">Catalyzes the ATP-dependent conversion of 5-aminoimidazole ribonucleotide (AIR) and HCO(3)- to N5-carboxyaminoimidazole ribonucleotide (N5-CAIR).</text>
</comment>
<dbReference type="InterPro" id="IPR011054">
    <property type="entry name" value="Rudment_hybrid_motif"/>
</dbReference>
<evidence type="ECO:0000259" key="8">
    <source>
        <dbReference type="PROSITE" id="PS50975"/>
    </source>
</evidence>
<dbReference type="HAMAP" id="MF_01928">
    <property type="entry name" value="PurK"/>
    <property type="match status" value="1"/>
</dbReference>
<feature type="binding site" evidence="5">
    <location>
        <position position="172"/>
    </location>
    <ligand>
        <name>ATP</name>
        <dbReference type="ChEBI" id="CHEBI:30616"/>
    </ligand>
</feature>
<dbReference type="RefSeq" id="WP_119014542.1">
    <property type="nucleotide sequence ID" value="NZ_QXNC01000040.1"/>
</dbReference>
<dbReference type="UniPathway" id="UPA00074">
    <property type="reaction ID" value="UER00942"/>
</dbReference>
<dbReference type="NCBIfam" id="TIGR01161">
    <property type="entry name" value="purK"/>
    <property type="match status" value="1"/>
</dbReference>
<keyword evidence="10" id="KW-1185">Reference proteome</keyword>
<evidence type="ECO:0000313" key="10">
    <source>
        <dbReference type="Proteomes" id="UP000295182"/>
    </source>
</evidence>
<dbReference type="SUPFAM" id="SSF51246">
    <property type="entry name" value="Rudiment single hybrid motif"/>
    <property type="match status" value="1"/>
</dbReference>
<comment type="caution">
    <text evidence="9">The sequence shown here is derived from an EMBL/GenBank/DDBJ whole genome shotgun (WGS) entry which is preliminary data.</text>
</comment>
<dbReference type="InterPro" id="IPR040686">
    <property type="entry name" value="PurK_C"/>
</dbReference>
<comment type="function">
    <text evidence="5">Catalyzes the ATP-dependent conversion of 5-aminoimidazole ribonucleotide (AIR) and HCO(3)(-) to N5-carboxyaminoimidazole ribonucleotide (N5-CAIR).</text>
</comment>
<evidence type="ECO:0000256" key="1">
    <source>
        <dbReference type="ARBA" id="ARBA00022598"/>
    </source>
</evidence>
<evidence type="ECO:0000256" key="6">
    <source>
        <dbReference type="RuleBase" id="RU361200"/>
    </source>
</evidence>
<reference evidence="9 10" key="1">
    <citation type="submission" date="2019-03" db="EMBL/GenBank/DDBJ databases">
        <title>Genomic Encyclopedia of Type Strains, Phase IV (KMG-IV): sequencing the most valuable type-strain genomes for metagenomic binning, comparative biology and taxonomic classification.</title>
        <authorList>
            <person name="Goeker M."/>
        </authorList>
    </citation>
    <scope>NUCLEOTIDE SEQUENCE [LARGE SCALE GENOMIC DNA]</scope>
    <source>
        <strain evidence="9 10">DSM 1837</strain>
    </source>
</reference>
<feature type="binding site" evidence="5">
    <location>
        <begin position="207"/>
        <end position="210"/>
    </location>
    <ligand>
        <name>ATP</name>
        <dbReference type="ChEBI" id="CHEBI:30616"/>
    </ligand>
</feature>
<dbReference type="InterPro" id="IPR016185">
    <property type="entry name" value="PreATP-grasp_dom_sf"/>
</dbReference>
<evidence type="ECO:0000256" key="2">
    <source>
        <dbReference type="ARBA" id="ARBA00022741"/>
    </source>
</evidence>
<dbReference type="Pfam" id="PF17769">
    <property type="entry name" value="PurK_C"/>
    <property type="match status" value="1"/>
</dbReference>
<keyword evidence="4 5" id="KW-0067">ATP-binding</keyword>
<organism evidence="9 10">
    <name type="scientific">Simplicispira metamorpha</name>
    <dbReference type="NCBI Taxonomy" id="80881"/>
    <lineage>
        <taxon>Bacteria</taxon>
        <taxon>Pseudomonadati</taxon>
        <taxon>Pseudomonadota</taxon>
        <taxon>Betaproteobacteria</taxon>
        <taxon>Burkholderiales</taxon>
        <taxon>Comamonadaceae</taxon>
        <taxon>Simplicispira</taxon>
    </lineage>
</organism>
<dbReference type="EMBL" id="SLXH01000014">
    <property type="protein sequence ID" value="TCP17112.1"/>
    <property type="molecule type" value="Genomic_DNA"/>
</dbReference>
<dbReference type="Pfam" id="PF02222">
    <property type="entry name" value="ATP-grasp"/>
    <property type="match status" value="1"/>
</dbReference>
<feature type="compositionally biased region" description="Low complexity" evidence="7">
    <location>
        <begin position="12"/>
        <end position="25"/>
    </location>
</feature>
<dbReference type="Gene3D" id="3.30.470.20">
    <property type="entry name" value="ATP-grasp fold, B domain"/>
    <property type="match status" value="1"/>
</dbReference>
<dbReference type="Proteomes" id="UP000295182">
    <property type="component" value="Unassembled WGS sequence"/>
</dbReference>
<dbReference type="Gene3D" id="3.40.50.20">
    <property type="match status" value="1"/>
</dbReference>
<dbReference type="GO" id="GO:0004638">
    <property type="term" value="F:phosphoribosylaminoimidazole carboxylase activity"/>
    <property type="evidence" value="ECO:0007669"/>
    <property type="project" value="InterPro"/>
</dbReference>
<feature type="domain" description="ATP-grasp" evidence="8">
    <location>
        <begin position="137"/>
        <end position="323"/>
    </location>
</feature>
<comment type="pathway">
    <text evidence="5 6">Purine metabolism; IMP biosynthesis via de novo pathway; 5-amino-1-(5-phospho-D-ribosyl)imidazole-4-carboxylate from 5-amino-1-(5-phospho-D-ribosyl)imidazole (N5-CAIR route): step 1/2.</text>
</comment>
<keyword evidence="2 5" id="KW-0547">Nucleotide-binding</keyword>
<dbReference type="GO" id="GO:0005829">
    <property type="term" value="C:cytosol"/>
    <property type="evidence" value="ECO:0007669"/>
    <property type="project" value="TreeGrafter"/>
</dbReference>
<comment type="subunit">
    <text evidence="5 6">Homodimer.</text>
</comment>
<dbReference type="PANTHER" id="PTHR11609:SF5">
    <property type="entry name" value="PHOSPHORIBOSYLAMINOIMIDAZOLE CARBOXYLASE"/>
    <property type="match status" value="1"/>
</dbReference>
<gene>
    <name evidence="5 6" type="primary">purK</name>
    <name evidence="9" type="ORF">EV674_11467</name>
</gene>
<dbReference type="NCBIfam" id="NF004676">
    <property type="entry name" value="PRK06019.1-2"/>
    <property type="match status" value="1"/>
</dbReference>
<dbReference type="SUPFAM" id="SSF56059">
    <property type="entry name" value="Glutathione synthetase ATP-binding domain-like"/>
    <property type="match status" value="1"/>
</dbReference>
<dbReference type="NCBIfam" id="NF004679">
    <property type="entry name" value="PRK06019.1-5"/>
    <property type="match status" value="1"/>
</dbReference>
<name>A0A4R2N823_9BURK</name>
<dbReference type="InterPro" id="IPR003135">
    <property type="entry name" value="ATP-grasp_carboxylate-amine"/>
</dbReference>
<dbReference type="InterPro" id="IPR005875">
    <property type="entry name" value="PurK"/>
</dbReference>
<proteinExistence type="inferred from homology"/>
<feature type="binding site" evidence="5">
    <location>
        <position position="238"/>
    </location>
    <ligand>
        <name>ATP</name>
        <dbReference type="ChEBI" id="CHEBI:30616"/>
    </ligand>
</feature>
<feature type="binding site" evidence="5">
    <location>
        <position position="215"/>
    </location>
    <ligand>
        <name>ATP</name>
        <dbReference type="ChEBI" id="CHEBI:30616"/>
    </ligand>
</feature>
<keyword evidence="1 5" id="KW-0436">Ligase</keyword>
<dbReference type="GO" id="GO:0005524">
    <property type="term" value="F:ATP binding"/>
    <property type="evidence" value="ECO:0007669"/>
    <property type="project" value="UniProtKB-UniRule"/>
</dbReference>
<protein>
    <recommendedName>
        <fullName evidence="5 6">N5-carboxyaminoimidazole ribonucleotide synthase</fullName>
        <shortName evidence="5 6">N5-CAIR synthase</shortName>
        <ecNumber evidence="5 6">6.3.4.18</ecNumber>
    </recommendedName>
    <alternativeName>
        <fullName evidence="5 6">5-(carboxyamino)imidazole ribonucleotide synthetase</fullName>
    </alternativeName>
</protein>
<feature type="binding site" evidence="5">
    <location>
        <begin position="293"/>
        <end position="294"/>
    </location>
    <ligand>
        <name>ATP</name>
        <dbReference type="ChEBI" id="CHEBI:30616"/>
    </ligand>
</feature>
<sequence length="412" mass="42706">MTDHTPSLHLVPPTEGAPAPATGSAPAQSVLLPGATLGVLGGGQLGRMFAHAAQAMGYFTVVLDPDPVSPAGLVSHHHIQTGYEDPDGLARLAALSDAVTTEFENVPAASLAALAGQCPVAPAARAVAVAQDRAQEKAHFVRCGVPCAPYAVIETAAQLAAISGDLLPGILKTARMGYDGKGQVRVATPAELAAAWDSVGQVPCVLEKMLPLALECSVIVARGADGSVVNLPVQRNLHRNGILAVTEVYEQNLPPALAQQAVAAAKSIATGLHYVGVLCVEFFVLQDGSLVVNEIAPRPHNSGHYSQNACDVSQFELQVRALAGLPLVQPRQHSAAVMLNLLGDLWFAHGDVAHTPPWDQVLALPGTHLHLYGKTQAKHGRKMGHLNITAATAEAARATALQAAALLGIAPF</sequence>
<dbReference type="SUPFAM" id="SSF52440">
    <property type="entry name" value="PreATP-grasp domain"/>
    <property type="match status" value="1"/>
</dbReference>
<evidence type="ECO:0000256" key="7">
    <source>
        <dbReference type="SAM" id="MobiDB-lite"/>
    </source>
</evidence>
<dbReference type="GO" id="GO:0006189">
    <property type="term" value="P:'de novo' IMP biosynthetic process"/>
    <property type="evidence" value="ECO:0007669"/>
    <property type="project" value="UniProtKB-UniRule"/>
</dbReference>
<dbReference type="OrthoDB" id="9804625at2"/>
<evidence type="ECO:0000256" key="5">
    <source>
        <dbReference type="HAMAP-Rule" id="MF_01928"/>
    </source>
</evidence>
<feature type="region of interest" description="Disordered" evidence="7">
    <location>
        <begin position="1"/>
        <end position="25"/>
    </location>
</feature>
<dbReference type="FunFam" id="3.30.1490.20:FF:000015">
    <property type="entry name" value="N5-carboxyaminoimidazole ribonucleotide synthase"/>
    <property type="match status" value="1"/>
</dbReference>
<dbReference type="EC" id="6.3.4.18" evidence="5 6"/>
<dbReference type="PROSITE" id="PS50975">
    <property type="entry name" value="ATP_GRASP"/>
    <property type="match status" value="1"/>
</dbReference>
<comment type="catalytic activity">
    <reaction evidence="5 6">
        <text>5-amino-1-(5-phospho-beta-D-ribosyl)imidazole + hydrogencarbonate + ATP = 5-carboxyamino-1-(5-phospho-D-ribosyl)imidazole + ADP + phosphate + 2 H(+)</text>
        <dbReference type="Rhea" id="RHEA:19317"/>
        <dbReference type="ChEBI" id="CHEBI:15378"/>
        <dbReference type="ChEBI" id="CHEBI:17544"/>
        <dbReference type="ChEBI" id="CHEBI:30616"/>
        <dbReference type="ChEBI" id="CHEBI:43474"/>
        <dbReference type="ChEBI" id="CHEBI:58730"/>
        <dbReference type="ChEBI" id="CHEBI:137981"/>
        <dbReference type="ChEBI" id="CHEBI:456216"/>
        <dbReference type="EC" id="6.3.4.18"/>
    </reaction>
</comment>
<dbReference type="InterPro" id="IPR011761">
    <property type="entry name" value="ATP-grasp"/>
</dbReference>
<dbReference type="GO" id="GO:0034028">
    <property type="term" value="F:5-(carboxyamino)imidazole ribonucleotide synthase activity"/>
    <property type="evidence" value="ECO:0007669"/>
    <property type="project" value="UniProtKB-UniRule"/>
</dbReference>
<dbReference type="AlphaFoldDB" id="A0A4R2N823"/>
<comment type="similarity">
    <text evidence="5 6">Belongs to the PurK/PurT family.</text>
</comment>
<dbReference type="InterPro" id="IPR013815">
    <property type="entry name" value="ATP_grasp_subdomain_1"/>
</dbReference>
<feature type="binding site" evidence="5">
    <location>
        <begin position="177"/>
        <end position="183"/>
    </location>
    <ligand>
        <name>ATP</name>
        <dbReference type="ChEBI" id="CHEBI:30616"/>
    </ligand>
</feature>
<evidence type="ECO:0000256" key="3">
    <source>
        <dbReference type="ARBA" id="ARBA00022755"/>
    </source>
</evidence>
<dbReference type="Gene3D" id="3.30.1490.20">
    <property type="entry name" value="ATP-grasp fold, A domain"/>
    <property type="match status" value="1"/>
</dbReference>
<feature type="binding site" evidence="5">
    <location>
        <position position="133"/>
    </location>
    <ligand>
        <name>ATP</name>
        <dbReference type="ChEBI" id="CHEBI:30616"/>
    </ligand>
</feature>